<accession>A0ABY2P4C4</accession>
<evidence type="ECO:0000313" key="2">
    <source>
        <dbReference type="Proteomes" id="UP000297940"/>
    </source>
</evidence>
<gene>
    <name evidence="1" type="ORF">EHR01_05755</name>
</gene>
<reference evidence="2" key="1">
    <citation type="journal article" date="2019" name="PLoS Negl. Trop. Dis.">
        <title>Revisiting the worldwide diversity of Leptospira species in the environment.</title>
        <authorList>
            <person name="Vincent A.T."/>
            <person name="Schiettekatte O."/>
            <person name="Bourhy P."/>
            <person name="Veyrier F.J."/>
            <person name="Picardeau M."/>
        </authorList>
    </citation>
    <scope>NUCLEOTIDE SEQUENCE [LARGE SCALE GENOMIC DNA]</scope>
    <source>
        <strain evidence="2">201601298</strain>
    </source>
</reference>
<evidence type="ECO:0008006" key="3">
    <source>
        <dbReference type="Google" id="ProtNLM"/>
    </source>
</evidence>
<protein>
    <recommendedName>
        <fullName evidence="3">Capsular biosynthesis protein</fullName>
    </recommendedName>
</protein>
<dbReference type="RefSeq" id="WP_135693709.1">
    <property type="nucleotide sequence ID" value="NZ_RQHK01000002.1"/>
</dbReference>
<name>A0ABY2P4C4_9LEPT</name>
<dbReference type="EMBL" id="RQHK01000002">
    <property type="protein sequence ID" value="TGM82286.1"/>
    <property type="molecule type" value="Genomic_DNA"/>
</dbReference>
<organism evidence="1 2">
    <name type="scientific">Leptospira mtsangambouensis</name>
    <dbReference type="NCBI Taxonomy" id="2484912"/>
    <lineage>
        <taxon>Bacteria</taxon>
        <taxon>Pseudomonadati</taxon>
        <taxon>Spirochaetota</taxon>
        <taxon>Spirochaetia</taxon>
        <taxon>Leptospirales</taxon>
        <taxon>Leptospiraceae</taxon>
        <taxon>Leptospira</taxon>
    </lineage>
</organism>
<sequence>MKVSIQNQPVTIYLIVDRPLDNRFWTYWIFDLLNEIQVKFEVLQLTYVHDFLKENAEDLSSIDTRIQVTKFLNEGSLLTFLENDADKRSLVFFYTWVSPNAYMNIISIVDMIFKNYYYLMHGLGDNSCDSPLNLSIWETLRNFYKKIRFTIGMMRRFKGPKYWLDSTRMRIKAQYPYFGPLGYRTKFVITGNHFQERYLQAKEYKDKDLLPKNRKSALWLDQNLPNILQFGYKIEVDSEKYYTGLSRFFKYLNDKGYDVYLTLHPDTKEKDKTILKDRYLKNTAKILDLPSEVASINVDLILTHDSTASYFGILAGKPIVNLMYRHLEDELMINSIKGLSQLLNTPLINFDENEFDSIDFDRVQVDQKSYHLFTRNFISGDQAGSPHNFMKSLIKKEIETIQ</sequence>
<proteinExistence type="predicted"/>
<keyword evidence="2" id="KW-1185">Reference proteome</keyword>
<dbReference type="Proteomes" id="UP000297940">
    <property type="component" value="Unassembled WGS sequence"/>
</dbReference>
<evidence type="ECO:0000313" key="1">
    <source>
        <dbReference type="EMBL" id="TGM82286.1"/>
    </source>
</evidence>
<comment type="caution">
    <text evidence="1">The sequence shown here is derived from an EMBL/GenBank/DDBJ whole genome shotgun (WGS) entry which is preliminary data.</text>
</comment>